<organism evidence="1 2">
    <name type="scientific">Prorocentrum cordatum</name>
    <dbReference type="NCBI Taxonomy" id="2364126"/>
    <lineage>
        <taxon>Eukaryota</taxon>
        <taxon>Sar</taxon>
        <taxon>Alveolata</taxon>
        <taxon>Dinophyceae</taxon>
        <taxon>Prorocentrales</taxon>
        <taxon>Prorocentraceae</taxon>
        <taxon>Prorocentrum</taxon>
    </lineage>
</organism>
<reference evidence="1" key="1">
    <citation type="submission" date="2023-10" db="EMBL/GenBank/DDBJ databases">
        <authorList>
            <person name="Chen Y."/>
            <person name="Shah S."/>
            <person name="Dougan E. K."/>
            <person name="Thang M."/>
            <person name="Chan C."/>
        </authorList>
    </citation>
    <scope>NUCLEOTIDE SEQUENCE [LARGE SCALE GENOMIC DNA]</scope>
</reference>
<comment type="caution">
    <text evidence="1">The sequence shown here is derived from an EMBL/GenBank/DDBJ whole genome shotgun (WGS) entry which is preliminary data.</text>
</comment>
<dbReference type="Proteomes" id="UP001189429">
    <property type="component" value="Unassembled WGS sequence"/>
</dbReference>
<dbReference type="EMBL" id="CAUYUJ010001113">
    <property type="protein sequence ID" value="CAK0794231.1"/>
    <property type="molecule type" value="Genomic_DNA"/>
</dbReference>
<proteinExistence type="predicted"/>
<gene>
    <name evidence="1" type="ORF">PCOR1329_LOCUS4294</name>
</gene>
<protein>
    <submittedName>
        <fullName evidence="1">Uncharacterized protein</fullName>
    </submittedName>
</protein>
<name>A0ABN9PRK9_9DINO</name>
<evidence type="ECO:0000313" key="1">
    <source>
        <dbReference type="EMBL" id="CAK0794231.1"/>
    </source>
</evidence>
<evidence type="ECO:0000313" key="2">
    <source>
        <dbReference type="Proteomes" id="UP001189429"/>
    </source>
</evidence>
<keyword evidence="2" id="KW-1185">Reference proteome</keyword>
<accession>A0ABN9PRK9</accession>
<sequence length="166" mass="17019">MAPKPTWWTGLCRAESQAPHRGAVARSERPRHPRGAPLTLLAALVEHAAAAPRLGRKWSGADAILRAVKVAIAGECPAPGRPLLPADALRRCVAVALPATSKAPGQALAALGGALQAAAGDLQGVPAAKAPEIILKVCAAAFPQAPAFLTMWQDRGGDPPSDKDNS</sequence>